<accession>L8GV15</accession>
<evidence type="ECO:0000313" key="2">
    <source>
        <dbReference type="EMBL" id="ELR16772.1"/>
    </source>
</evidence>
<reference evidence="2 3" key="1">
    <citation type="journal article" date="2013" name="Genome Biol.">
        <title>Genome of Acanthamoeba castellanii highlights extensive lateral gene transfer and early evolution of tyrosine kinase signaling.</title>
        <authorList>
            <person name="Clarke M."/>
            <person name="Lohan A.J."/>
            <person name="Liu B."/>
            <person name="Lagkouvardos I."/>
            <person name="Roy S."/>
            <person name="Zafar N."/>
            <person name="Bertelli C."/>
            <person name="Schilde C."/>
            <person name="Kianianmomeni A."/>
            <person name="Burglin T.R."/>
            <person name="Frech C."/>
            <person name="Turcotte B."/>
            <person name="Kopec K.O."/>
            <person name="Synnott J.M."/>
            <person name="Choo C."/>
            <person name="Paponov I."/>
            <person name="Finkler A."/>
            <person name="Soon Heng Tan C."/>
            <person name="Hutchins A.P."/>
            <person name="Weinmeier T."/>
            <person name="Rattei T."/>
            <person name="Chu J.S."/>
            <person name="Gimenez G."/>
            <person name="Irimia M."/>
            <person name="Rigden D.J."/>
            <person name="Fitzpatrick D.A."/>
            <person name="Lorenzo-Morales J."/>
            <person name="Bateman A."/>
            <person name="Chiu C.H."/>
            <person name="Tang P."/>
            <person name="Hegemann P."/>
            <person name="Fromm H."/>
            <person name="Raoult D."/>
            <person name="Greub G."/>
            <person name="Miranda-Saavedra D."/>
            <person name="Chen N."/>
            <person name="Nash P."/>
            <person name="Ginger M.L."/>
            <person name="Horn M."/>
            <person name="Schaap P."/>
            <person name="Caler L."/>
            <person name="Loftus B."/>
        </authorList>
    </citation>
    <scope>NUCLEOTIDE SEQUENCE [LARGE SCALE GENOMIC DNA]</scope>
    <source>
        <strain evidence="2 3">Neff</strain>
    </source>
</reference>
<evidence type="ECO:0000313" key="3">
    <source>
        <dbReference type="Proteomes" id="UP000011083"/>
    </source>
</evidence>
<gene>
    <name evidence="2" type="ORF">ACA1_382510</name>
</gene>
<evidence type="ECO:0000256" key="1">
    <source>
        <dbReference type="SAM" id="MobiDB-lite"/>
    </source>
</evidence>
<proteinExistence type="predicted"/>
<feature type="region of interest" description="Disordered" evidence="1">
    <location>
        <begin position="346"/>
        <end position="374"/>
    </location>
</feature>
<keyword evidence="3" id="KW-1185">Reference proteome</keyword>
<dbReference type="VEuPathDB" id="AmoebaDB:ACA1_382510"/>
<name>L8GV15_ACACF</name>
<dbReference type="EMBL" id="KB007982">
    <property type="protein sequence ID" value="ELR16772.1"/>
    <property type="molecule type" value="Genomic_DNA"/>
</dbReference>
<dbReference type="KEGG" id="acan:ACA1_382510"/>
<feature type="region of interest" description="Disordered" evidence="1">
    <location>
        <begin position="280"/>
        <end position="310"/>
    </location>
</feature>
<feature type="region of interest" description="Disordered" evidence="1">
    <location>
        <begin position="455"/>
        <end position="481"/>
    </location>
</feature>
<dbReference type="RefSeq" id="XP_004338785.1">
    <property type="nucleotide sequence ID" value="XM_004338737.1"/>
</dbReference>
<dbReference type="GeneID" id="14917497"/>
<dbReference type="Proteomes" id="UP000011083">
    <property type="component" value="Unassembled WGS sequence"/>
</dbReference>
<organism evidence="2 3">
    <name type="scientific">Acanthamoeba castellanii (strain ATCC 30010 / Neff)</name>
    <dbReference type="NCBI Taxonomy" id="1257118"/>
    <lineage>
        <taxon>Eukaryota</taxon>
        <taxon>Amoebozoa</taxon>
        <taxon>Discosea</taxon>
        <taxon>Longamoebia</taxon>
        <taxon>Centramoebida</taxon>
        <taxon>Acanthamoebidae</taxon>
        <taxon>Acanthamoeba</taxon>
    </lineage>
</organism>
<dbReference type="AlphaFoldDB" id="L8GV15"/>
<feature type="compositionally biased region" description="Acidic residues" evidence="1">
    <location>
        <begin position="461"/>
        <end position="479"/>
    </location>
</feature>
<protein>
    <submittedName>
        <fullName evidence="2">Uncharacterized protein</fullName>
    </submittedName>
</protein>
<sequence>MAQQHVLEVGDVVAVWPGENDSLFWLTICRDNVREGYDPESCDIQTFFLRFSGQRQRGHMVFVEENDEKVFGCISLESIICKSIELLLGDNAGQGFSFLLLPEEEARITDAIRVWEEQGEGDDETLNQVKVEPTELDTLPDPTALGAEDTQDAHNLLPEQKQTKQFTVNAIISERESEEGGREYLLDWAESWECKSNIFHRPKGHVKKTKAIPEKALGKTGGGKVDGLGTINEEVVRILEVEPSGVGRCYKVRWRPTWTSELECPVTFILQWRIKQKQKQRVEVHEVKEEEEEEIEDDEDSEEEEAEVCGKRKVTVAKRSSMLTQAMSSADHTPDDHFEDRLMEATAPEPSQAQSPRTDRAVPAGKTPATASTRPVLAGKTLAAARGATPPLTWREVIRLSLAELGQASVAQLDAHIQANFPEKRGRQNSKATIRQNLRRIGQLCHHQAGRNQEWRLRAAEEDEEEEEEEEEDEEDDVDVDKLRELYATSRRPSVEDLRNQFIRATSDEDLVVWYHGIKYLAQYPRLSTADEVKTKTLRMAGHTEWINPIHYCLFLRPVCPEDTEREPTELADEVRLDEAYHNREFWLFEGFWPPAPWPHWPGW</sequence>
<feature type="compositionally biased region" description="Acidic residues" evidence="1">
    <location>
        <begin position="289"/>
        <end position="307"/>
    </location>
</feature>